<sequence>MDQDGDIRARNIIRSCNVTCEIKLNLQCNSEEDRPSSSSLEVGKLSSWWPDLDALFPPPFAPRWSAVFDRDSKQHWFITQRTNTGLGGKSSRAIPDEECTTKEVTNAVVIFVTLVYLL</sequence>
<evidence type="ECO:0000313" key="2">
    <source>
        <dbReference type="Proteomes" id="UP000735302"/>
    </source>
</evidence>
<keyword evidence="2" id="KW-1185">Reference proteome</keyword>
<accession>A0AAV3YDU1</accession>
<name>A0AAV3YDU1_9GAST</name>
<comment type="caution">
    <text evidence="1">The sequence shown here is derived from an EMBL/GenBank/DDBJ whole genome shotgun (WGS) entry which is preliminary data.</text>
</comment>
<dbReference type="AlphaFoldDB" id="A0AAV3YDU1"/>
<evidence type="ECO:0000313" key="1">
    <source>
        <dbReference type="EMBL" id="GFN80317.1"/>
    </source>
</evidence>
<dbReference type="Proteomes" id="UP000735302">
    <property type="component" value="Unassembled WGS sequence"/>
</dbReference>
<organism evidence="1 2">
    <name type="scientific">Plakobranchus ocellatus</name>
    <dbReference type="NCBI Taxonomy" id="259542"/>
    <lineage>
        <taxon>Eukaryota</taxon>
        <taxon>Metazoa</taxon>
        <taxon>Spiralia</taxon>
        <taxon>Lophotrochozoa</taxon>
        <taxon>Mollusca</taxon>
        <taxon>Gastropoda</taxon>
        <taxon>Heterobranchia</taxon>
        <taxon>Euthyneura</taxon>
        <taxon>Panpulmonata</taxon>
        <taxon>Sacoglossa</taxon>
        <taxon>Placobranchoidea</taxon>
        <taxon>Plakobranchidae</taxon>
        <taxon>Plakobranchus</taxon>
    </lineage>
</organism>
<reference evidence="1 2" key="1">
    <citation type="journal article" date="2021" name="Elife">
        <title>Chloroplast acquisition without the gene transfer in kleptoplastic sea slugs, Plakobranchus ocellatus.</title>
        <authorList>
            <person name="Maeda T."/>
            <person name="Takahashi S."/>
            <person name="Yoshida T."/>
            <person name="Shimamura S."/>
            <person name="Takaki Y."/>
            <person name="Nagai Y."/>
            <person name="Toyoda A."/>
            <person name="Suzuki Y."/>
            <person name="Arimoto A."/>
            <person name="Ishii H."/>
            <person name="Satoh N."/>
            <person name="Nishiyama T."/>
            <person name="Hasebe M."/>
            <person name="Maruyama T."/>
            <person name="Minagawa J."/>
            <person name="Obokata J."/>
            <person name="Shigenobu S."/>
        </authorList>
    </citation>
    <scope>NUCLEOTIDE SEQUENCE [LARGE SCALE GENOMIC DNA]</scope>
</reference>
<proteinExistence type="predicted"/>
<protein>
    <submittedName>
        <fullName evidence="1">Uncharacterized protein</fullName>
    </submittedName>
</protein>
<gene>
    <name evidence="1" type="ORF">PoB_000682300</name>
</gene>
<dbReference type="EMBL" id="BLXT01000816">
    <property type="protein sequence ID" value="GFN80317.1"/>
    <property type="molecule type" value="Genomic_DNA"/>
</dbReference>